<dbReference type="InterPro" id="IPR036047">
    <property type="entry name" value="F-box-like_dom_sf"/>
</dbReference>
<accession>A0A166RT77</accession>
<dbReference type="SUPFAM" id="SSF81383">
    <property type="entry name" value="F-box domain"/>
    <property type="match status" value="1"/>
</dbReference>
<feature type="domain" description="F-box" evidence="1">
    <location>
        <begin position="128"/>
        <end position="183"/>
    </location>
</feature>
<organism evidence="2 3">
    <name type="scientific">Athelia psychrophila</name>
    <dbReference type="NCBI Taxonomy" id="1759441"/>
    <lineage>
        <taxon>Eukaryota</taxon>
        <taxon>Fungi</taxon>
        <taxon>Dikarya</taxon>
        <taxon>Basidiomycota</taxon>
        <taxon>Agaricomycotina</taxon>
        <taxon>Agaricomycetes</taxon>
        <taxon>Agaricomycetidae</taxon>
        <taxon>Atheliales</taxon>
        <taxon>Atheliaceae</taxon>
        <taxon>Athelia</taxon>
    </lineage>
</organism>
<protein>
    <recommendedName>
        <fullName evidence="1">F-box domain-containing protein</fullName>
    </recommendedName>
</protein>
<evidence type="ECO:0000259" key="1">
    <source>
        <dbReference type="Pfam" id="PF12937"/>
    </source>
</evidence>
<dbReference type="SUPFAM" id="SSF52047">
    <property type="entry name" value="RNI-like"/>
    <property type="match status" value="1"/>
</dbReference>
<dbReference type="STRING" id="436010.A0A166RT77"/>
<dbReference type="OrthoDB" id="3365698at2759"/>
<evidence type="ECO:0000313" key="3">
    <source>
        <dbReference type="Proteomes" id="UP000076532"/>
    </source>
</evidence>
<dbReference type="Proteomes" id="UP000076532">
    <property type="component" value="Unassembled WGS sequence"/>
</dbReference>
<evidence type="ECO:0000313" key="2">
    <source>
        <dbReference type="EMBL" id="KZP28627.1"/>
    </source>
</evidence>
<gene>
    <name evidence="2" type="ORF">FIBSPDRAFT_245318</name>
</gene>
<dbReference type="InterPro" id="IPR001810">
    <property type="entry name" value="F-box_dom"/>
</dbReference>
<name>A0A166RT77_9AGAM</name>
<sequence length="566" mass="63027">MHMLPIEPISACPCISNGDRVSLPKSSGPPFTFQFNDILAPAEELGDCMAILPQVCRDLAKLDPLTQGSKDGEQDDQWHEHGEARCRRGMPVDGSLASLKSTQTRLLWKLESLQAFSETYVGRLSPIQLIPTEILIEIFSYLKPGVRDLNTTPAQGGSLLPTHVCQQWRQVALSTPTLWNHISACVDASQRNTRLMLECVEAWLTRTRDCPLSINIRCQLTGSPDIWNALLDLLLPQSHRWRHAAIASLHKTDLSRVRNNLPLLETLDLSLLYPEHVSTDSFENTPMLKTVFVDVRNGYRKSGGLPWSQLTYFKAAGCTVAQAFSLLQNMHNVVTFVAHLYNGESDSKTPTFHPLRLFKLQTLELSYASGVESLFDCLYLPSLTHFSFWESNSGSTVDWGVQLVSLIQRSSCHLKSLQFTLQSARGQASVDDVIRVSPKLEHLYLAPLEYGTTWGYGSVIRSLTASSAGGARLNPVPELHNLGLVYARGFQPQDFVEMVESRWRLGREMSEGPVARIRSVRLGWVPHAAVFDPAALARLSEFAEEGLDIAVHIKEGGSIDFQRGLI</sequence>
<dbReference type="Gene3D" id="1.20.1280.50">
    <property type="match status" value="1"/>
</dbReference>
<dbReference type="PANTHER" id="PTHR38926:SF5">
    <property type="entry name" value="F-BOX AND LEUCINE-RICH REPEAT PROTEIN 6"/>
    <property type="match status" value="1"/>
</dbReference>
<proteinExistence type="predicted"/>
<keyword evidence="3" id="KW-1185">Reference proteome</keyword>
<dbReference type="AlphaFoldDB" id="A0A166RT77"/>
<reference evidence="2 3" key="1">
    <citation type="journal article" date="2016" name="Mol. Biol. Evol.">
        <title>Comparative Genomics of Early-Diverging Mushroom-Forming Fungi Provides Insights into the Origins of Lignocellulose Decay Capabilities.</title>
        <authorList>
            <person name="Nagy L.G."/>
            <person name="Riley R."/>
            <person name="Tritt A."/>
            <person name="Adam C."/>
            <person name="Daum C."/>
            <person name="Floudas D."/>
            <person name="Sun H."/>
            <person name="Yadav J.S."/>
            <person name="Pangilinan J."/>
            <person name="Larsson K.H."/>
            <person name="Matsuura K."/>
            <person name="Barry K."/>
            <person name="Labutti K."/>
            <person name="Kuo R."/>
            <person name="Ohm R.A."/>
            <person name="Bhattacharya S.S."/>
            <person name="Shirouzu T."/>
            <person name="Yoshinaga Y."/>
            <person name="Martin F.M."/>
            <person name="Grigoriev I.V."/>
            <person name="Hibbett D.S."/>
        </authorList>
    </citation>
    <scope>NUCLEOTIDE SEQUENCE [LARGE SCALE GENOMIC DNA]</scope>
    <source>
        <strain evidence="2 3">CBS 109695</strain>
    </source>
</reference>
<dbReference type="PANTHER" id="PTHR38926">
    <property type="entry name" value="F-BOX DOMAIN CONTAINING PROTEIN, EXPRESSED"/>
    <property type="match status" value="1"/>
</dbReference>
<dbReference type="Pfam" id="PF12937">
    <property type="entry name" value="F-box-like"/>
    <property type="match status" value="1"/>
</dbReference>
<dbReference type="EMBL" id="KV417502">
    <property type="protein sequence ID" value="KZP28627.1"/>
    <property type="molecule type" value="Genomic_DNA"/>
</dbReference>